<dbReference type="InterPro" id="IPR000620">
    <property type="entry name" value="EamA_dom"/>
</dbReference>
<feature type="transmembrane region" description="Helical" evidence="6">
    <location>
        <begin position="164"/>
        <end position="186"/>
    </location>
</feature>
<evidence type="ECO:0000313" key="9">
    <source>
        <dbReference type="Proteomes" id="UP001138751"/>
    </source>
</evidence>
<dbReference type="InterPro" id="IPR050638">
    <property type="entry name" value="AA-Vitamin_Transporters"/>
</dbReference>
<comment type="caution">
    <text evidence="8">The sequence shown here is derived from an EMBL/GenBank/DDBJ whole genome shotgun (WGS) entry which is preliminary data.</text>
</comment>
<reference evidence="8" key="2">
    <citation type="journal article" date="2021" name="Syst. Appl. Microbiol.">
        <title>Roseomonas hellenica sp. nov., isolated from roots of wild-growing Alkanna tinctoria.</title>
        <authorList>
            <person name="Rat A."/>
            <person name="Naranjo H.D."/>
            <person name="Lebbe L."/>
            <person name="Cnockaert M."/>
            <person name="Krigas N."/>
            <person name="Grigoriadou K."/>
            <person name="Maloupa E."/>
            <person name="Willems A."/>
        </authorList>
    </citation>
    <scope>NUCLEOTIDE SEQUENCE</scope>
    <source>
        <strain evidence="8">LMG 31231</strain>
    </source>
</reference>
<dbReference type="SUPFAM" id="SSF103481">
    <property type="entry name" value="Multidrug resistance efflux transporter EmrE"/>
    <property type="match status" value="2"/>
</dbReference>
<evidence type="ECO:0000256" key="6">
    <source>
        <dbReference type="SAM" id="Phobius"/>
    </source>
</evidence>
<feature type="transmembrane region" description="Helical" evidence="6">
    <location>
        <begin position="198"/>
        <end position="221"/>
    </location>
</feature>
<evidence type="ECO:0000313" key="8">
    <source>
        <dbReference type="EMBL" id="MBR0673863.1"/>
    </source>
</evidence>
<dbReference type="EMBL" id="JAAEDM010000094">
    <property type="protein sequence ID" value="MBR0673863.1"/>
    <property type="molecule type" value="Genomic_DNA"/>
</dbReference>
<sequence length="281" mass="28506">MALVGANVAVAKLLAEALPIAMIAFLRCALAMLVLWPLARWLDGPVRVAPDVRRNLVLQAIFGTAIYNAGLLAGLRLTTALEGGLVLATLPAVVAIGGAVLLRERLPARQWAAVALAAGGMAAITLARAAGGTGGSVLGNLLVFGGVLGEAAYVLLARRIAGRVPVITASLWMQAFSALVLAPFALPDIGAAAALSAPSLAGLLVFHSLTASVICLLLWYAGLRRVPAGMAGVFTAFLPGTAALVAVTLLGEAFTFVHAAGFMLMMGSVAVATWPRRGGGA</sequence>
<evidence type="ECO:0000256" key="1">
    <source>
        <dbReference type="ARBA" id="ARBA00004651"/>
    </source>
</evidence>
<dbReference type="GO" id="GO:0005886">
    <property type="term" value="C:plasma membrane"/>
    <property type="evidence" value="ECO:0007669"/>
    <property type="project" value="UniProtKB-SubCell"/>
</dbReference>
<dbReference type="Proteomes" id="UP001138751">
    <property type="component" value="Unassembled WGS sequence"/>
</dbReference>
<dbReference type="Pfam" id="PF00892">
    <property type="entry name" value="EamA"/>
    <property type="match status" value="2"/>
</dbReference>
<evidence type="ECO:0000256" key="2">
    <source>
        <dbReference type="ARBA" id="ARBA00022475"/>
    </source>
</evidence>
<organism evidence="8 9">
    <name type="scientific">Neoroseomonas soli</name>
    <dbReference type="NCBI Taxonomy" id="1081025"/>
    <lineage>
        <taxon>Bacteria</taxon>
        <taxon>Pseudomonadati</taxon>
        <taxon>Pseudomonadota</taxon>
        <taxon>Alphaproteobacteria</taxon>
        <taxon>Acetobacterales</taxon>
        <taxon>Acetobacteraceae</taxon>
        <taxon>Neoroseomonas</taxon>
    </lineage>
</organism>
<evidence type="ECO:0000259" key="7">
    <source>
        <dbReference type="Pfam" id="PF00892"/>
    </source>
</evidence>
<dbReference type="InterPro" id="IPR037185">
    <property type="entry name" value="EmrE-like"/>
</dbReference>
<keyword evidence="5 6" id="KW-0472">Membrane</keyword>
<reference evidence="8" key="1">
    <citation type="submission" date="2020-01" db="EMBL/GenBank/DDBJ databases">
        <authorList>
            <person name="Rat A."/>
        </authorList>
    </citation>
    <scope>NUCLEOTIDE SEQUENCE</scope>
    <source>
        <strain evidence="8">LMG 31231</strain>
    </source>
</reference>
<name>A0A9X9X384_9PROT</name>
<feature type="transmembrane region" description="Helical" evidence="6">
    <location>
        <begin position="228"/>
        <end position="250"/>
    </location>
</feature>
<dbReference type="PANTHER" id="PTHR32322">
    <property type="entry name" value="INNER MEMBRANE TRANSPORTER"/>
    <property type="match status" value="1"/>
</dbReference>
<dbReference type="AlphaFoldDB" id="A0A9X9X384"/>
<protein>
    <submittedName>
        <fullName evidence="8">DMT family transporter</fullName>
    </submittedName>
</protein>
<keyword evidence="2" id="KW-1003">Cell membrane</keyword>
<feature type="transmembrane region" description="Helical" evidence="6">
    <location>
        <begin position="83"/>
        <end position="102"/>
    </location>
</feature>
<comment type="subcellular location">
    <subcellularLocation>
        <location evidence="1">Cell membrane</location>
        <topology evidence="1">Multi-pass membrane protein</topology>
    </subcellularLocation>
</comment>
<accession>A0A9X9X384</accession>
<feature type="transmembrane region" description="Helical" evidence="6">
    <location>
        <begin position="111"/>
        <end position="131"/>
    </location>
</feature>
<keyword evidence="3 6" id="KW-0812">Transmembrane</keyword>
<keyword evidence="4 6" id="KW-1133">Transmembrane helix</keyword>
<feature type="transmembrane region" description="Helical" evidence="6">
    <location>
        <begin position="137"/>
        <end position="157"/>
    </location>
</feature>
<gene>
    <name evidence="8" type="ORF">GXW76_22015</name>
</gene>
<evidence type="ECO:0000256" key="4">
    <source>
        <dbReference type="ARBA" id="ARBA00022989"/>
    </source>
</evidence>
<evidence type="ECO:0000256" key="5">
    <source>
        <dbReference type="ARBA" id="ARBA00023136"/>
    </source>
</evidence>
<feature type="transmembrane region" description="Helical" evidence="6">
    <location>
        <begin position="17"/>
        <end position="36"/>
    </location>
</feature>
<feature type="domain" description="EamA" evidence="7">
    <location>
        <begin position="3"/>
        <end position="125"/>
    </location>
</feature>
<feature type="domain" description="EamA" evidence="7">
    <location>
        <begin position="138"/>
        <end position="272"/>
    </location>
</feature>
<keyword evidence="9" id="KW-1185">Reference proteome</keyword>
<feature type="transmembrane region" description="Helical" evidence="6">
    <location>
        <begin position="56"/>
        <end position="77"/>
    </location>
</feature>
<evidence type="ECO:0000256" key="3">
    <source>
        <dbReference type="ARBA" id="ARBA00022692"/>
    </source>
</evidence>
<dbReference type="PANTHER" id="PTHR32322:SF18">
    <property type="entry name" value="S-ADENOSYLMETHIONINE_S-ADENOSYLHOMOCYSTEINE TRANSPORTER"/>
    <property type="match status" value="1"/>
</dbReference>
<proteinExistence type="predicted"/>
<feature type="transmembrane region" description="Helical" evidence="6">
    <location>
        <begin position="256"/>
        <end position="274"/>
    </location>
</feature>